<dbReference type="PANTHER" id="PTHR24410">
    <property type="entry name" value="HL07962P-RELATED"/>
    <property type="match status" value="1"/>
</dbReference>
<dbReference type="Gene3D" id="1.25.40.420">
    <property type="match status" value="1"/>
</dbReference>
<feature type="disulfide bond" evidence="3">
    <location>
        <begin position="79"/>
        <end position="89"/>
    </location>
</feature>
<dbReference type="Proteomes" id="UP000472265">
    <property type="component" value="Chromosome 11"/>
</dbReference>
<keyword evidence="2" id="KW-0325">Glycoprotein</keyword>
<dbReference type="GO" id="GO:0016020">
    <property type="term" value="C:membrane"/>
    <property type="evidence" value="ECO:0007669"/>
    <property type="project" value="InterPro"/>
</dbReference>
<organism evidence="5 6">
    <name type="scientific">Sparus aurata</name>
    <name type="common">Gilthead sea bream</name>
    <dbReference type="NCBI Taxonomy" id="8175"/>
    <lineage>
        <taxon>Eukaryota</taxon>
        <taxon>Metazoa</taxon>
        <taxon>Chordata</taxon>
        <taxon>Craniata</taxon>
        <taxon>Vertebrata</taxon>
        <taxon>Euteleostomi</taxon>
        <taxon>Actinopterygii</taxon>
        <taxon>Neopterygii</taxon>
        <taxon>Teleostei</taxon>
        <taxon>Neoteleostei</taxon>
        <taxon>Acanthomorphata</taxon>
        <taxon>Eupercaria</taxon>
        <taxon>Spariformes</taxon>
        <taxon>Sparidae</taxon>
        <taxon>Sparus</taxon>
    </lineage>
</organism>
<dbReference type="InterPro" id="IPR051481">
    <property type="entry name" value="BTB-POZ/Galectin-3-binding"/>
</dbReference>
<dbReference type="InterPro" id="IPR036772">
    <property type="entry name" value="SRCR-like_dom_sf"/>
</dbReference>
<dbReference type="PANTHER" id="PTHR24410:SF16">
    <property type="entry name" value="GALECTIN-3-BINDING PROTEIN"/>
    <property type="match status" value="1"/>
</dbReference>
<dbReference type="SUPFAM" id="SSF56487">
    <property type="entry name" value="SRCR-like"/>
    <property type="match status" value="1"/>
</dbReference>
<gene>
    <name evidence="5" type="primary">LOC115591118</name>
</gene>
<dbReference type="Pfam" id="PF07707">
    <property type="entry name" value="BACK"/>
    <property type="match status" value="1"/>
</dbReference>
<evidence type="ECO:0000256" key="1">
    <source>
        <dbReference type="ARBA" id="ARBA00023157"/>
    </source>
</evidence>
<name>A0A671UQL7_SPAAU</name>
<dbReference type="FunFam" id="3.10.250.10:FF:000011">
    <property type="entry name" value="Scavenger receptor class A member 5"/>
    <property type="match status" value="1"/>
</dbReference>
<dbReference type="OMA" id="CDLNIAV"/>
<reference evidence="5" key="1">
    <citation type="submission" date="2021-04" db="EMBL/GenBank/DDBJ databases">
        <authorList>
            <consortium name="Wellcome Sanger Institute Data Sharing"/>
        </authorList>
    </citation>
    <scope>NUCLEOTIDE SEQUENCE [LARGE SCALE GENOMIC DNA]</scope>
</reference>
<dbReference type="InterPro" id="IPR011705">
    <property type="entry name" value="BACK"/>
</dbReference>
<dbReference type="SMART" id="SM00875">
    <property type="entry name" value="BACK"/>
    <property type="match status" value="1"/>
</dbReference>
<dbReference type="PROSITE" id="PS50287">
    <property type="entry name" value="SRCR_2"/>
    <property type="match status" value="1"/>
</dbReference>
<reference evidence="5" key="3">
    <citation type="submission" date="2025-09" db="UniProtKB">
        <authorList>
            <consortium name="Ensembl"/>
        </authorList>
    </citation>
    <scope>IDENTIFICATION</scope>
</reference>
<protein>
    <recommendedName>
        <fullName evidence="4">SRCR domain-containing protein</fullName>
    </recommendedName>
</protein>
<evidence type="ECO:0000259" key="4">
    <source>
        <dbReference type="PROSITE" id="PS50287"/>
    </source>
</evidence>
<evidence type="ECO:0000313" key="6">
    <source>
        <dbReference type="Proteomes" id="UP000472265"/>
    </source>
</evidence>
<dbReference type="AlphaFoldDB" id="A0A671UQL7"/>
<evidence type="ECO:0000256" key="3">
    <source>
        <dbReference type="PROSITE-ProRule" id="PRU00196"/>
    </source>
</evidence>
<keyword evidence="1 3" id="KW-1015">Disulfide bond</keyword>
<sequence>MTLHVSKGQEDGFVRLAGGQDHSEGRVEIFHNGSWGTVCDDGWDINEAQAVCRQLRFPGAREAMVSFGDGNIWMDDLGCIGTEVNLLHCTFPGWGIHNCNHNEDVGVKCKKGKAMCNLYHIASLSHQLGELFDSGRDCDLNIAVVVDNNTIETLCAHKVILSLDSNLKTLQYFYTRKIKVTLSSALCILKMAFDWGLVEFQNETLSILRLFLPEDPTFQSLNSIYEYAVLTEDEALQEVCVRFLAWNCEALIRSPAWENLPFDLVKALLSRSDLVVRSENIILNGLERWAAARENSAIPEDLLKLIRFPMIPVVDLFSLSGSQYSASKLQGFQFNALPSTALLNDLKEEQNIYTSRIYTGSPWSFTFDYYIVEAHKNLSYYSHNGQLINNLTSNFQTPVHYSAYFTFRNVSWKARVYVSDEDCSAEHIICPSLPAVSLKTEEENSALPGQMEGSIQYTNRIVIECEGRYVVHVEDFDDVAGKNIKFVPSNAELICPCDSNLFTFKMVIRPHYSRD</sequence>
<dbReference type="InParanoid" id="A0A671UQL7"/>
<dbReference type="SMART" id="SM00202">
    <property type="entry name" value="SR"/>
    <property type="match status" value="1"/>
</dbReference>
<dbReference type="Pfam" id="PF00530">
    <property type="entry name" value="SRCR"/>
    <property type="match status" value="1"/>
</dbReference>
<reference evidence="5" key="2">
    <citation type="submission" date="2025-08" db="UniProtKB">
        <authorList>
            <consortium name="Ensembl"/>
        </authorList>
    </citation>
    <scope>IDENTIFICATION</scope>
</reference>
<dbReference type="InterPro" id="IPR001190">
    <property type="entry name" value="SRCR"/>
</dbReference>
<feature type="domain" description="SRCR" evidence="4">
    <location>
        <begin position="14"/>
        <end position="110"/>
    </location>
</feature>
<dbReference type="GeneTree" id="ENSGT00940000164412"/>
<dbReference type="PRINTS" id="PR00258">
    <property type="entry name" value="SPERACTRCPTR"/>
</dbReference>
<dbReference type="Gene3D" id="3.10.250.10">
    <property type="entry name" value="SRCR-like domain"/>
    <property type="match status" value="1"/>
</dbReference>
<dbReference type="Ensembl" id="ENSSAUT00010017712.1">
    <property type="protein sequence ID" value="ENSSAUP00010016737.1"/>
    <property type="gene ID" value="ENSSAUG00010007673.1"/>
</dbReference>
<evidence type="ECO:0000313" key="5">
    <source>
        <dbReference type="Ensembl" id="ENSSAUP00010016737.1"/>
    </source>
</evidence>
<accession>A0A671UQL7</accession>
<keyword evidence="6" id="KW-1185">Reference proteome</keyword>
<evidence type="ECO:0000256" key="2">
    <source>
        <dbReference type="ARBA" id="ARBA00023180"/>
    </source>
</evidence>
<comment type="caution">
    <text evidence="3">Lacks conserved residue(s) required for the propagation of feature annotation.</text>
</comment>
<proteinExistence type="predicted"/>